<sequence length="358" mass="38739">MPTLVCTGCSSSLGLLALSSFVSRIIASPPSAQWRILAAYRSTSLTAGQEELAKRCREHPDKLSLDWMTLDLLKLSSVEAFARRVKEALKEEEGVDVLFINAAMYNMGARTVDLGGAAWTQEALVNHLSQHYLVQMLAPLLTRASANGLPRSRLVFTSSQLHTSIKSLDELAPRLKPSTTDHSSGKSRYAASKVAQLISARYWQRHFAAAKADARPVDVVTVSPGFVPTTGLTRDVPLLGRLLMRYILSLMPFAVSESEGAARLARTIPASPSDSDDALSSLLAELSKTDNPPLVFLAGPSTAPVPTVDEVRSGARGAVRGGVAEDLLARTEDDEMWKQVEWLLPSEDTLRSWAGATE</sequence>
<dbReference type="AlphaFoldDB" id="A0A061BHZ9"/>
<keyword evidence="2" id="KW-0560">Oxidoreductase</keyword>
<accession>A0A061BHZ9</accession>
<reference evidence="4" key="1">
    <citation type="journal article" date="2014" name="Genome Announc.">
        <title>Draft genome sequence of Rhodosporidium toruloides CECT1137, an oleaginous yeast of biotechnological interest.</title>
        <authorList>
            <person name="Morin N."/>
            <person name="Calcas X."/>
            <person name="Devillers H."/>
            <person name="Durrens P."/>
            <person name="Sherman D.J."/>
            <person name="Nicaud J.-M."/>
            <person name="Neuveglise C."/>
        </authorList>
    </citation>
    <scope>NUCLEOTIDE SEQUENCE</scope>
    <source>
        <strain evidence="4">CECT1137</strain>
    </source>
</reference>
<dbReference type="SUPFAM" id="SSF51735">
    <property type="entry name" value="NAD(P)-binding Rossmann-fold domains"/>
    <property type="match status" value="1"/>
</dbReference>
<gene>
    <name evidence="4" type="ORF">RHTO0S_22e01442g</name>
</gene>
<name>A0A061BHZ9_RHOTO</name>
<dbReference type="EMBL" id="LK052957">
    <property type="protein sequence ID" value="CDR49021.1"/>
    <property type="molecule type" value="Genomic_DNA"/>
</dbReference>
<dbReference type="GO" id="GO:0016491">
    <property type="term" value="F:oxidoreductase activity"/>
    <property type="evidence" value="ECO:0007669"/>
    <property type="project" value="UniProtKB-KW"/>
</dbReference>
<dbReference type="InterPro" id="IPR036291">
    <property type="entry name" value="NAD(P)-bd_dom_sf"/>
</dbReference>
<dbReference type="OrthoDB" id="9876299at2759"/>
<organism evidence="4">
    <name type="scientific">Rhodotorula toruloides</name>
    <name type="common">Yeast</name>
    <name type="synonym">Rhodosporidium toruloides</name>
    <dbReference type="NCBI Taxonomy" id="5286"/>
    <lineage>
        <taxon>Eukaryota</taxon>
        <taxon>Fungi</taxon>
        <taxon>Dikarya</taxon>
        <taxon>Basidiomycota</taxon>
        <taxon>Pucciniomycotina</taxon>
        <taxon>Microbotryomycetes</taxon>
        <taxon>Sporidiobolales</taxon>
        <taxon>Sporidiobolaceae</taxon>
        <taxon>Rhodotorula</taxon>
    </lineage>
</organism>
<dbReference type="PANTHER" id="PTHR24320:SF148">
    <property type="entry name" value="NAD(P)-BINDING ROSSMANN-FOLD SUPERFAMILY PROTEIN"/>
    <property type="match status" value="1"/>
</dbReference>
<evidence type="ECO:0000256" key="1">
    <source>
        <dbReference type="ARBA" id="ARBA00006484"/>
    </source>
</evidence>
<comment type="similarity">
    <text evidence="1">Belongs to the short-chain dehydrogenases/reductases (SDR) family.</text>
</comment>
<evidence type="ECO:0000256" key="2">
    <source>
        <dbReference type="ARBA" id="ARBA00023002"/>
    </source>
</evidence>
<feature type="signal peptide" evidence="3">
    <location>
        <begin position="1"/>
        <end position="27"/>
    </location>
</feature>
<dbReference type="Gene3D" id="3.40.50.720">
    <property type="entry name" value="NAD(P)-binding Rossmann-like Domain"/>
    <property type="match status" value="1"/>
</dbReference>
<proteinExistence type="inferred from homology"/>
<keyword evidence="3" id="KW-0732">Signal</keyword>
<dbReference type="PANTHER" id="PTHR24320">
    <property type="entry name" value="RETINOL DEHYDROGENASE"/>
    <property type="match status" value="1"/>
</dbReference>
<evidence type="ECO:0000313" key="4">
    <source>
        <dbReference type="EMBL" id="CDR49021.1"/>
    </source>
</evidence>
<feature type="chain" id="PRO_5030001907" evidence="3">
    <location>
        <begin position="28"/>
        <end position="358"/>
    </location>
</feature>
<evidence type="ECO:0000256" key="3">
    <source>
        <dbReference type="SAM" id="SignalP"/>
    </source>
</evidence>
<protein>
    <submittedName>
        <fullName evidence="4">RHTO0S22e01442g1_1</fullName>
    </submittedName>
</protein>